<evidence type="ECO:0000259" key="7">
    <source>
        <dbReference type="PROSITE" id="PS51194"/>
    </source>
</evidence>
<dbReference type="InterPro" id="IPR038718">
    <property type="entry name" value="SNF2-like_sf"/>
</dbReference>
<keyword evidence="2" id="KW-0378">Hydrolase</keyword>
<proteinExistence type="predicted"/>
<keyword evidence="1" id="KW-0547">Nucleotide-binding</keyword>
<reference evidence="8 9" key="2">
    <citation type="submission" date="2018-03" db="EMBL/GenBank/DDBJ databases">
        <title>The ancient ancestry and fast evolution of plastids.</title>
        <authorList>
            <person name="Moore K.R."/>
            <person name="Magnabosco C."/>
            <person name="Momper L."/>
            <person name="Gold D.A."/>
            <person name="Bosak T."/>
            <person name="Fournier G.P."/>
        </authorList>
    </citation>
    <scope>NUCLEOTIDE SEQUENCE [LARGE SCALE GENOMIC DNA]</scope>
    <source>
        <strain evidence="8 9">ULC007</strain>
    </source>
</reference>
<feature type="domain" description="Helicase ATP-binding" evidence="6">
    <location>
        <begin position="131"/>
        <end position="318"/>
    </location>
</feature>
<evidence type="ECO:0000259" key="6">
    <source>
        <dbReference type="PROSITE" id="PS51192"/>
    </source>
</evidence>
<evidence type="ECO:0000313" key="9">
    <source>
        <dbReference type="Proteomes" id="UP000238634"/>
    </source>
</evidence>
<dbReference type="CDD" id="cd18011">
    <property type="entry name" value="DEXDc_RapA"/>
    <property type="match status" value="1"/>
</dbReference>
<dbReference type="SMART" id="SM00487">
    <property type="entry name" value="DEXDc"/>
    <property type="match status" value="1"/>
</dbReference>
<dbReference type="EMBL" id="PVWG01000030">
    <property type="protein sequence ID" value="PSB17285.1"/>
    <property type="molecule type" value="Genomic_DNA"/>
</dbReference>
<keyword evidence="4" id="KW-0067">ATP-binding</keyword>
<keyword evidence="5" id="KW-0175">Coiled coil</keyword>
<evidence type="ECO:0000256" key="4">
    <source>
        <dbReference type="ARBA" id="ARBA00022840"/>
    </source>
</evidence>
<dbReference type="InterPro" id="IPR049730">
    <property type="entry name" value="SNF2/RAD54-like_C"/>
</dbReference>
<dbReference type="PROSITE" id="PS51192">
    <property type="entry name" value="HELICASE_ATP_BIND_1"/>
    <property type="match status" value="1"/>
</dbReference>
<dbReference type="GO" id="GO:0004386">
    <property type="term" value="F:helicase activity"/>
    <property type="evidence" value="ECO:0007669"/>
    <property type="project" value="UniProtKB-KW"/>
</dbReference>
<dbReference type="Proteomes" id="UP000238634">
    <property type="component" value="Unassembled WGS sequence"/>
</dbReference>
<dbReference type="InterPro" id="IPR057342">
    <property type="entry name" value="DEXDc_RapA"/>
</dbReference>
<keyword evidence="9" id="KW-1185">Reference proteome</keyword>
<dbReference type="Gene3D" id="3.40.50.10810">
    <property type="entry name" value="Tandem AAA-ATPase domain"/>
    <property type="match status" value="1"/>
</dbReference>
<reference evidence="8 9" key="1">
    <citation type="submission" date="2018-02" db="EMBL/GenBank/DDBJ databases">
        <authorList>
            <person name="Cohen D.B."/>
            <person name="Kent A.D."/>
        </authorList>
    </citation>
    <scope>NUCLEOTIDE SEQUENCE [LARGE SCALE GENOMIC DNA]</scope>
    <source>
        <strain evidence="8 9">ULC007</strain>
    </source>
</reference>
<dbReference type="STRING" id="1920490.GCA_001895925_01937"/>
<evidence type="ECO:0000256" key="2">
    <source>
        <dbReference type="ARBA" id="ARBA00022801"/>
    </source>
</evidence>
<name>A0A2T1D9X4_9CYAN</name>
<dbReference type="AlphaFoldDB" id="A0A2T1D9X4"/>
<dbReference type="InterPro" id="IPR014001">
    <property type="entry name" value="Helicase_ATP-bd"/>
</dbReference>
<dbReference type="NCBIfam" id="NF038317">
    <property type="entry name" value="DISARM_DrmD"/>
    <property type="match status" value="1"/>
</dbReference>
<dbReference type="Pfam" id="PF00271">
    <property type="entry name" value="Helicase_C"/>
    <property type="match status" value="1"/>
</dbReference>
<dbReference type="InterPro" id="IPR001650">
    <property type="entry name" value="Helicase_C-like"/>
</dbReference>
<evidence type="ECO:0000256" key="5">
    <source>
        <dbReference type="SAM" id="Coils"/>
    </source>
</evidence>
<dbReference type="GO" id="GO:0016787">
    <property type="term" value="F:hydrolase activity"/>
    <property type="evidence" value="ECO:0007669"/>
    <property type="project" value="UniProtKB-KW"/>
</dbReference>
<dbReference type="SUPFAM" id="SSF52540">
    <property type="entry name" value="P-loop containing nucleoside triphosphate hydrolases"/>
    <property type="match status" value="1"/>
</dbReference>
<evidence type="ECO:0000256" key="1">
    <source>
        <dbReference type="ARBA" id="ARBA00022741"/>
    </source>
</evidence>
<dbReference type="OrthoDB" id="9814088at2"/>
<comment type="caution">
    <text evidence="8">The sequence shown here is derived from an EMBL/GenBank/DDBJ whole genome shotgun (WGS) entry which is preliminary data.</text>
</comment>
<protein>
    <submittedName>
        <fullName evidence="8">Helicase</fullName>
    </submittedName>
</protein>
<gene>
    <name evidence="8" type="ORF">C7B65_19285</name>
</gene>
<dbReference type="PANTHER" id="PTHR45766">
    <property type="entry name" value="DNA ANNEALING HELICASE AND ENDONUCLEASE ZRANB3 FAMILY MEMBER"/>
    <property type="match status" value="1"/>
</dbReference>
<keyword evidence="3 8" id="KW-0347">Helicase</keyword>
<feature type="domain" description="Helicase C-terminal" evidence="7">
    <location>
        <begin position="504"/>
        <end position="682"/>
    </location>
</feature>
<organism evidence="8 9">
    <name type="scientific">Phormidesmis priestleyi ULC007</name>
    <dbReference type="NCBI Taxonomy" id="1920490"/>
    <lineage>
        <taxon>Bacteria</taxon>
        <taxon>Bacillati</taxon>
        <taxon>Cyanobacteriota</taxon>
        <taxon>Cyanophyceae</taxon>
        <taxon>Leptolyngbyales</taxon>
        <taxon>Leptolyngbyaceae</taxon>
        <taxon>Phormidesmis</taxon>
    </lineage>
</organism>
<dbReference type="SMART" id="SM00490">
    <property type="entry name" value="HELICc"/>
    <property type="match status" value="1"/>
</dbReference>
<evidence type="ECO:0000256" key="3">
    <source>
        <dbReference type="ARBA" id="ARBA00022806"/>
    </source>
</evidence>
<dbReference type="Pfam" id="PF00176">
    <property type="entry name" value="SNF2-rel_dom"/>
    <property type="match status" value="1"/>
</dbReference>
<dbReference type="PROSITE" id="PS51194">
    <property type="entry name" value="HELICASE_CTER"/>
    <property type="match status" value="1"/>
</dbReference>
<dbReference type="GO" id="GO:0005524">
    <property type="term" value="F:ATP binding"/>
    <property type="evidence" value="ECO:0007669"/>
    <property type="project" value="UniProtKB-KW"/>
</dbReference>
<sequence length="1053" mass="119568">MTVTQATPEQGQLVRVRQRQYVVTDVRKTTLPASPLLPKATLPQSLVLLSSIEDDGLGEELQVIWELEPGTQVYERVELPQPTGFDDPARLDAFLDAVRWGASSSADIRTLQAPFRSGIDIEDYQLDPVVRAIQMPRVNLLIADDVGLGKTIEAGLVAQELIIRHRCRRMLIVCPSSLQVQWRDQMRDKFGLDFRIVDSTLMKELRRQRGIHVNPWIHFPRLITSIDFLKRDRPLRLFREVLPAEAESLYPRRFDLLIVDEAHNVAPSGSGQYAIDSQRTATIRLLVPHFEHKLFLTATPHNGYPESFTALLELLDAQRFARGVEPDRNQLQVVMVRRLKQEMKNWDDSPMFPERKLAAIAVDYPQTERQAHASLKRYTELRTKGANDSLEKYATEFVLKLLKKRLFSCPQAFLTTLTQHQESLSTARRRQASSLSAKPTEGILRRQVEQVEEEFADDAVYEAVTDESISHTSRLFRALAPEEQGLLREMLQWAEVAARQPDAKATQLLDWINATIRLKGQWSNERVIIFTEYRATQKWLYNLLAAEGLVQGDRLLTLYGGMNSDDREVVKAAFQTHPDVSPVRILLATDAASEGLDLQNFCSRLIHYEIPWNPNRMEQRNGRIDRHGQRATEVRIYHFVGKSYQEQATSGIRPGDLEGDLEFLMRAALKVNNIREDLGKVGPVIAAQVEEAMLGRRVTLDTARAEQESAPVRRMLKFERKVREQIEKLREQLQETRQNLRLTPENIEAVVRIGLELADQPPLIEATVEGLQGPVFHLPPLKSSWAVCAEGLEHPHTKEIRPIVFDADAAHGRDDVVLAHLNHRLVQMCLRLLRAEVWSTEGRKQLHRVAARAVSSKAGLETPAVVAYGRLVLLGSDQQRLHEEVITAGGVLKEGRFSRLGVMPLQAALGAVSAGEVPEAMQQKLAARWDKYAEPLMQALTVRQGERTASLQQDLQNRAEKEIADITAILTELQTSILKELDEPQVEQLTLFSTPEREQFERNMNSLKARAAQIPQEIEQETALIRKRFNAPTARLFPLAVTFLVPQKLLRHQ</sequence>
<dbReference type="PANTHER" id="PTHR45766:SF6">
    <property type="entry name" value="SWI_SNF-RELATED MATRIX-ASSOCIATED ACTIN-DEPENDENT REGULATOR OF CHROMATIN SUBFAMILY A-LIKE PROTEIN 1"/>
    <property type="match status" value="1"/>
</dbReference>
<dbReference type="Gene3D" id="3.40.50.300">
    <property type="entry name" value="P-loop containing nucleotide triphosphate hydrolases"/>
    <property type="match status" value="1"/>
</dbReference>
<evidence type="ECO:0000313" key="8">
    <source>
        <dbReference type="EMBL" id="PSB17285.1"/>
    </source>
</evidence>
<dbReference type="InterPro" id="IPR027417">
    <property type="entry name" value="P-loop_NTPase"/>
</dbReference>
<dbReference type="InterPro" id="IPR000330">
    <property type="entry name" value="SNF2_N"/>
</dbReference>
<dbReference type="CDD" id="cd18793">
    <property type="entry name" value="SF2_C_SNF"/>
    <property type="match status" value="1"/>
</dbReference>
<accession>A0A2T1D9X4</accession>
<feature type="coiled-coil region" evidence="5">
    <location>
        <begin position="715"/>
        <end position="746"/>
    </location>
</feature>
<dbReference type="RefSeq" id="WP_073074347.1">
    <property type="nucleotide sequence ID" value="NZ_MPPI01000034.1"/>
</dbReference>